<comment type="caution">
    <text evidence="2">The sequence shown here is derived from an EMBL/GenBank/DDBJ whole genome shotgun (WGS) entry which is preliminary data.</text>
</comment>
<accession>A0AAD7BI03</accession>
<evidence type="ECO:0008006" key="4">
    <source>
        <dbReference type="Google" id="ProtNLM"/>
    </source>
</evidence>
<name>A0AAD7BI03_9AGAR</name>
<evidence type="ECO:0000313" key="2">
    <source>
        <dbReference type="EMBL" id="KAJ7621288.1"/>
    </source>
</evidence>
<reference evidence="2" key="1">
    <citation type="submission" date="2023-03" db="EMBL/GenBank/DDBJ databases">
        <title>Massive genome expansion in bonnet fungi (Mycena s.s.) driven by repeated elements and novel gene families across ecological guilds.</title>
        <authorList>
            <consortium name="Lawrence Berkeley National Laboratory"/>
            <person name="Harder C.B."/>
            <person name="Miyauchi S."/>
            <person name="Viragh M."/>
            <person name="Kuo A."/>
            <person name="Thoen E."/>
            <person name="Andreopoulos B."/>
            <person name="Lu D."/>
            <person name="Skrede I."/>
            <person name="Drula E."/>
            <person name="Henrissat B."/>
            <person name="Morin E."/>
            <person name="Kohler A."/>
            <person name="Barry K."/>
            <person name="LaButti K."/>
            <person name="Morin E."/>
            <person name="Salamov A."/>
            <person name="Lipzen A."/>
            <person name="Mereny Z."/>
            <person name="Hegedus B."/>
            <person name="Baldrian P."/>
            <person name="Stursova M."/>
            <person name="Weitz H."/>
            <person name="Taylor A."/>
            <person name="Grigoriev I.V."/>
            <person name="Nagy L.G."/>
            <person name="Martin F."/>
            <person name="Kauserud H."/>
        </authorList>
    </citation>
    <scope>NUCLEOTIDE SEQUENCE</scope>
    <source>
        <strain evidence="2">9284</strain>
    </source>
</reference>
<protein>
    <recommendedName>
        <fullName evidence="4">Ricin B lectin domain-containing protein</fullName>
    </recommendedName>
</protein>
<evidence type="ECO:0000313" key="3">
    <source>
        <dbReference type="Proteomes" id="UP001221142"/>
    </source>
</evidence>
<proteinExistence type="predicted"/>
<organism evidence="2 3">
    <name type="scientific">Roridomyces roridus</name>
    <dbReference type="NCBI Taxonomy" id="1738132"/>
    <lineage>
        <taxon>Eukaryota</taxon>
        <taxon>Fungi</taxon>
        <taxon>Dikarya</taxon>
        <taxon>Basidiomycota</taxon>
        <taxon>Agaricomycotina</taxon>
        <taxon>Agaricomycetes</taxon>
        <taxon>Agaricomycetidae</taxon>
        <taxon>Agaricales</taxon>
        <taxon>Marasmiineae</taxon>
        <taxon>Mycenaceae</taxon>
        <taxon>Roridomyces</taxon>
    </lineage>
</organism>
<evidence type="ECO:0000256" key="1">
    <source>
        <dbReference type="SAM" id="SignalP"/>
    </source>
</evidence>
<keyword evidence="3" id="KW-1185">Reference proteome</keyword>
<dbReference type="Proteomes" id="UP001221142">
    <property type="component" value="Unassembled WGS sequence"/>
</dbReference>
<gene>
    <name evidence="2" type="ORF">FB45DRAFT_139044</name>
</gene>
<feature type="signal peptide" evidence="1">
    <location>
        <begin position="1"/>
        <end position="19"/>
    </location>
</feature>
<keyword evidence="1" id="KW-0732">Signal</keyword>
<sequence>MLSTASIVASLLPAHSVLANPVARASCNPSIAGQGISLGSGAFEVGYTGSVAGAAIVTEALTTSAEYIVATSNGGLQFIDFNESGASSQLYQTNSDGAVSLQTLVTPENGTQDWSLVCSICNDPSTVGSGGAIATGCNVISSASGKCLQIGSAVGAAVTVETCTDLGDGAQVFVVTWAHGPTRLSRST</sequence>
<dbReference type="AlphaFoldDB" id="A0AAD7BI03"/>
<feature type="chain" id="PRO_5042234328" description="Ricin B lectin domain-containing protein" evidence="1">
    <location>
        <begin position="20"/>
        <end position="188"/>
    </location>
</feature>
<dbReference type="EMBL" id="JARKIF010000016">
    <property type="protein sequence ID" value="KAJ7621288.1"/>
    <property type="molecule type" value="Genomic_DNA"/>
</dbReference>